<evidence type="ECO:0000313" key="3">
    <source>
        <dbReference type="Proteomes" id="UP000022910"/>
    </source>
</evidence>
<reference evidence="2 3" key="1">
    <citation type="submission" date="2014-02" db="EMBL/GenBank/DDBJ databases">
        <title>Single nucleus genome sequencing reveals high similarity among nuclei of an endomycorrhizal fungus.</title>
        <authorList>
            <person name="Lin K."/>
            <person name="Geurts R."/>
            <person name="Zhang Z."/>
            <person name="Limpens E."/>
            <person name="Saunders D.G."/>
            <person name="Mu D."/>
            <person name="Pang E."/>
            <person name="Cao H."/>
            <person name="Cha H."/>
            <person name="Lin T."/>
            <person name="Zhou Q."/>
            <person name="Shang Y."/>
            <person name="Li Y."/>
            <person name="Ivanov S."/>
            <person name="Sharma T."/>
            <person name="Velzen R.V."/>
            <person name="Ruijter N.D."/>
            <person name="Aanen D.K."/>
            <person name="Win J."/>
            <person name="Kamoun S."/>
            <person name="Bisseling T."/>
            <person name="Huang S."/>
        </authorList>
    </citation>
    <scope>NUCLEOTIDE SEQUENCE [LARGE SCALE GENOMIC DNA]</scope>
    <source>
        <strain evidence="3">DAOM197198w</strain>
    </source>
</reference>
<protein>
    <submittedName>
        <fullName evidence="2">Uncharacterized protein</fullName>
    </submittedName>
</protein>
<dbReference type="HOGENOM" id="CLU_2211373_0_0_1"/>
<dbReference type="EMBL" id="JEMT01000438">
    <property type="protein sequence ID" value="EXX79936.1"/>
    <property type="molecule type" value="Genomic_DNA"/>
</dbReference>
<keyword evidence="3" id="KW-1185">Reference proteome</keyword>
<evidence type="ECO:0000256" key="1">
    <source>
        <dbReference type="SAM" id="MobiDB-lite"/>
    </source>
</evidence>
<evidence type="ECO:0000313" key="2">
    <source>
        <dbReference type="EMBL" id="EXX79936.1"/>
    </source>
</evidence>
<proteinExistence type="predicted"/>
<gene>
    <name evidence="2" type="ORF">RirG_000830</name>
</gene>
<comment type="caution">
    <text evidence="2">The sequence shown here is derived from an EMBL/GenBank/DDBJ whole genome shotgun (WGS) entry which is preliminary data.</text>
</comment>
<dbReference type="AlphaFoldDB" id="A0A015M4K4"/>
<sequence>MSVGTAVGAGRGAAVIRGNAKKKGATTTRKASTGGGRTKTAPFEKSNSEDSKLPQYLNQMATDYLNQAHQLGVETEEGCIEGCCCIEFCIGVCGCCCIEGDCTGCCI</sequence>
<name>A0A015M4K4_RHIIW</name>
<accession>A0A015M4K4</accession>
<feature type="region of interest" description="Disordered" evidence="1">
    <location>
        <begin position="18"/>
        <end position="50"/>
    </location>
</feature>
<dbReference type="Proteomes" id="UP000022910">
    <property type="component" value="Unassembled WGS sequence"/>
</dbReference>
<organism evidence="2 3">
    <name type="scientific">Rhizophagus irregularis (strain DAOM 197198w)</name>
    <name type="common">Glomus intraradices</name>
    <dbReference type="NCBI Taxonomy" id="1432141"/>
    <lineage>
        <taxon>Eukaryota</taxon>
        <taxon>Fungi</taxon>
        <taxon>Fungi incertae sedis</taxon>
        <taxon>Mucoromycota</taxon>
        <taxon>Glomeromycotina</taxon>
        <taxon>Glomeromycetes</taxon>
        <taxon>Glomerales</taxon>
        <taxon>Glomeraceae</taxon>
        <taxon>Rhizophagus</taxon>
    </lineage>
</organism>